<evidence type="ECO:0000313" key="3">
    <source>
        <dbReference type="Proteomes" id="UP000242949"/>
    </source>
</evidence>
<feature type="domain" description="Flavodoxin" evidence="1">
    <location>
        <begin position="5"/>
        <end position="141"/>
    </location>
</feature>
<accession>A0A1G6GIN5</accession>
<dbReference type="SUPFAM" id="SSF52218">
    <property type="entry name" value="Flavoproteins"/>
    <property type="match status" value="1"/>
</dbReference>
<dbReference type="InterPro" id="IPR026816">
    <property type="entry name" value="Flavodoxin_dom"/>
</dbReference>
<dbReference type="STRING" id="1612202.SAMN05421734_101145"/>
<dbReference type="InterPro" id="IPR029039">
    <property type="entry name" value="Flavoprotein-like_sf"/>
</dbReference>
<dbReference type="Gene3D" id="3.40.50.360">
    <property type="match status" value="1"/>
</dbReference>
<dbReference type="PANTHER" id="PTHR38030:SF2">
    <property type="entry name" value="PROTOPORPHYRINOGEN IX DEHYDROGENASE [QUINONE]"/>
    <property type="match status" value="1"/>
</dbReference>
<reference evidence="3" key="1">
    <citation type="submission" date="2016-09" db="EMBL/GenBank/DDBJ databases">
        <authorList>
            <person name="Varghese N."/>
            <person name="Submissions S."/>
        </authorList>
    </citation>
    <scope>NUCLEOTIDE SEQUENCE [LARGE SCALE GENOMIC DNA]</scope>
    <source>
        <strain evidence="3">S5</strain>
    </source>
</reference>
<keyword evidence="3" id="KW-1185">Reference proteome</keyword>
<dbReference type="GO" id="GO:0006783">
    <property type="term" value="P:heme biosynthetic process"/>
    <property type="evidence" value="ECO:0007669"/>
    <property type="project" value="TreeGrafter"/>
</dbReference>
<dbReference type="EMBL" id="FMYI01000001">
    <property type="protein sequence ID" value="SDB81867.1"/>
    <property type="molecule type" value="Genomic_DNA"/>
</dbReference>
<name>A0A1G6GIN5_9BACI</name>
<dbReference type="Proteomes" id="UP000242949">
    <property type="component" value="Unassembled WGS sequence"/>
</dbReference>
<evidence type="ECO:0000313" key="2">
    <source>
        <dbReference type="EMBL" id="SDB81867.1"/>
    </source>
</evidence>
<dbReference type="OrthoDB" id="2146857at2"/>
<dbReference type="GO" id="GO:0070819">
    <property type="term" value="F:menaquinone-dependent protoporphyrinogen oxidase activity"/>
    <property type="evidence" value="ECO:0007669"/>
    <property type="project" value="TreeGrafter"/>
</dbReference>
<gene>
    <name evidence="2" type="ORF">SAMN05421734_101145</name>
</gene>
<dbReference type="Pfam" id="PF12724">
    <property type="entry name" value="Flavodoxin_5"/>
    <property type="match status" value="1"/>
</dbReference>
<proteinExistence type="predicted"/>
<dbReference type="GO" id="GO:0010181">
    <property type="term" value="F:FMN binding"/>
    <property type="evidence" value="ECO:0007669"/>
    <property type="project" value="TreeGrafter"/>
</dbReference>
<dbReference type="RefSeq" id="WP_090791825.1">
    <property type="nucleotide sequence ID" value="NZ_FMYI01000001.1"/>
</dbReference>
<protein>
    <submittedName>
        <fullName evidence="2">Protoporphyrinogen IX oxidase, menaquinone-dependent (Flavodoxin domain)</fullName>
    </submittedName>
</protein>
<dbReference type="InterPro" id="IPR052200">
    <property type="entry name" value="Protoporphyrinogen_IX_DH"/>
</dbReference>
<organism evidence="2 3">
    <name type="scientific">Pelagirhabdus alkalitolerans</name>
    <dbReference type="NCBI Taxonomy" id="1612202"/>
    <lineage>
        <taxon>Bacteria</taxon>
        <taxon>Bacillati</taxon>
        <taxon>Bacillota</taxon>
        <taxon>Bacilli</taxon>
        <taxon>Bacillales</taxon>
        <taxon>Bacillaceae</taxon>
        <taxon>Pelagirhabdus</taxon>
    </lineage>
</organism>
<dbReference type="PANTHER" id="PTHR38030">
    <property type="entry name" value="PROTOPORPHYRINOGEN IX DEHYDROGENASE [MENAQUINONE]"/>
    <property type="match status" value="1"/>
</dbReference>
<dbReference type="AlphaFoldDB" id="A0A1G6GIN5"/>
<evidence type="ECO:0000259" key="1">
    <source>
        <dbReference type="Pfam" id="PF12724"/>
    </source>
</evidence>
<sequence>MQSILIIYQSKTGFTKKYVDWLTKSISCHVVRFEEINSVSINDYDIVIYGAGLHAGRIKGIKAFKQEVLNTANKQFIVLVTGGTPFHEELILNIKNNNFSEDELNNIKLFYCQSGLNYKKMGMFDKLIMKSFSKLLELKKDKSEIESGTSQAISGSYDHSNQKYLNPLIEYIDQLIDD</sequence>